<keyword evidence="2" id="KW-1185">Reference proteome</keyword>
<evidence type="ECO:0000313" key="1">
    <source>
        <dbReference type="EMBL" id="GBN05296.1"/>
    </source>
</evidence>
<dbReference type="Proteomes" id="UP000499080">
    <property type="component" value="Unassembled WGS sequence"/>
</dbReference>
<dbReference type="AlphaFoldDB" id="A0A4Y2KVA3"/>
<comment type="caution">
    <text evidence="1">The sequence shown here is derived from an EMBL/GenBank/DDBJ whole genome shotgun (WGS) entry which is preliminary data.</text>
</comment>
<sequence>MRHTQISVFLLKQVHNRPKLISAPVLPFIGHRSCRLSREAWSINDLATYLSASCPPPLLDTDLCLSRSACFINELVTYLSSFCPPPLSNSSNADVIFNACAEFPFLLIEQSFRF</sequence>
<protein>
    <submittedName>
        <fullName evidence="1">Uncharacterized protein</fullName>
    </submittedName>
</protein>
<evidence type="ECO:0000313" key="2">
    <source>
        <dbReference type="Proteomes" id="UP000499080"/>
    </source>
</evidence>
<accession>A0A4Y2KVA3</accession>
<proteinExistence type="predicted"/>
<gene>
    <name evidence="1" type="ORF">AVEN_7076_1</name>
</gene>
<organism evidence="1 2">
    <name type="scientific">Araneus ventricosus</name>
    <name type="common">Orbweaver spider</name>
    <name type="synonym">Epeira ventricosa</name>
    <dbReference type="NCBI Taxonomy" id="182803"/>
    <lineage>
        <taxon>Eukaryota</taxon>
        <taxon>Metazoa</taxon>
        <taxon>Ecdysozoa</taxon>
        <taxon>Arthropoda</taxon>
        <taxon>Chelicerata</taxon>
        <taxon>Arachnida</taxon>
        <taxon>Araneae</taxon>
        <taxon>Araneomorphae</taxon>
        <taxon>Entelegynae</taxon>
        <taxon>Araneoidea</taxon>
        <taxon>Araneidae</taxon>
        <taxon>Araneus</taxon>
    </lineage>
</organism>
<name>A0A4Y2KVA3_ARAVE</name>
<dbReference type="EMBL" id="BGPR01115858">
    <property type="protein sequence ID" value="GBN05296.1"/>
    <property type="molecule type" value="Genomic_DNA"/>
</dbReference>
<reference evidence="1 2" key="1">
    <citation type="journal article" date="2019" name="Sci. Rep.">
        <title>Orb-weaving spider Araneus ventricosus genome elucidates the spidroin gene catalogue.</title>
        <authorList>
            <person name="Kono N."/>
            <person name="Nakamura H."/>
            <person name="Ohtoshi R."/>
            <person name="Moran D.A.P."/>
            <person name="Shinohara A."/>
            <person name="Yoshida Y."/>
            <person name="Fujiwara M."/>
            <person name="Mori M."/>
            <person name="Tomita M."/>
            <person name="Arakawa K."/>
        </authorList>
    </citation>
    <scope>NUCLEOTIDE SEQUENCE [LARGE SCALE GENOMIC DNA]</scope>
</reference>